<organism evidence="1">
    <name type="scientific">Oryza brachyantha</name>
    <name type="common">malo sina</name>
    <dbReference type="NCBI Taxonomy" id="4533"/>
    <lineage>
        <taxon>Eukaryota</taxon>
        <taxon>Viridiplantae</taxon>
        <taxon>Streptophyta</taxon>
        <taxon>Embryophyta</taxon>
        <taxon>Tracheophyta</taxon>
        <taxon>Spermatophyta</taxon>
        <taxon>Magnoliopsida</taxon>
        <taxon>Liliopsida</taxon>
        <taxon>Poales</taxon>
        <taxon>Poaceae</taxon>
        <taxon>BOP clade</taxon>
        <taxon>Oryzoideae</taxon>
        <taxon>Oryzeae</taxon>
        <taxon>Oryzinae</taxon>
        <taxon>Oryza</taxon>
    </lineage>
</organism>
<sequence length="72" mass="8415">MLGTMALFTMPFTLYHLTQRLLSSAKTHIFVSETYYFSVVPANFSHFGTIQLVRKREIQFLHCAMGHFYSLH</sequence>
<protein>
    <submittedName>
        <fullName evidence="1">Uncharacterized protein</fullName>
    </submittedName>
</protein>
<dbReference type="Gramene" id="OB03G16300.1">
    <property type="protein sequence ID" value="OB03G16300.1"/>
    <property type="gene ID" value="OB03G16300"/>
</dbReference>
<reference evidence="1" key="2">
    <citation type="submission" date="2013-04" db="UniProtKB">
        <authorList>
            <consortium name="EnsemblPlants"/>
        </authorList>
    </citation>
    <scope>IDENTIFICATION</scope>
</reference>
<name>J3LKQ4_ORYBR</name>
<dbReference type="Proteomes" id="UP000006038">
    <property type="component" value="Chromosome 3"/>
</dbReference>
<evidence type="ECO:0000313" key="2">
    <source>
        <dbReference type="Proteomes" id="UP000006038"/>
    </source>
</evidence>
<dbReference type="HOGENOM" id="CLU_2726212_0_0_1"/>
<dbReference type="AlphaFoldDB" id="J3LKQ4"/>
<proteinExistence type="predicted"/>
<reference evidence="1" key="1">
    <citation type="journal article" date="2013" name="Nat. Commun.">
        <title>Whole-genome sequencing of Oryza brachyantha reveals mechanisms underlying Oryza genome evolution.</title>
        <authorList>
            <person name="Chen J."/>
            <person name="Huang Q."/>
            <person name="Gao D."/>
            <person name="Wang J."/>
            <person name="Lang Y."/>
            <person name="Liu T."/>
            <person name="Li B."/>
            <person name="Bai Z."/>
            <person name="Luis Goicoechea J."/>
            <person name="Liang C."/>
            <person name="Chen C."/>
            <person name="Zhang W."/>
            <person name="Sun S."/>
            <person name="Liao Y."/>
            <person name="Zhang X."/>
            <person name="Yang L."/>
            <person name="Song C."/>
            <person name="Wang M."/>
            <person name="Shi J."/>
            <person name="Liu G."/>
            <person name="Liu J."/>
            <person name="Zhou H."/>
            <person name="Zhou W."/>
            <person name="Yu Q."/>
            <person name="An N."/>
            <person name="Chen Y."/>
            <person name="Cai Q."/>
            <person name="Wang B."/>
            <person name="Liu B."/>
            <person name="Min J."/>
            <person name="Huang Y."/>
            <person name="Wu H."/>
            <person name="Li Z."/>
            <person name="Zhang Y."/>
            <person name="Yin Y."/>
            <person name="Song W."/>
            <person name="Jiang J."/>
            <person name="Jackson S.A."/>
            <person name="Wing R.A."/>
            <person name="Wang J."/>
            <person name="Chen M."/>
        </authorList>
    </citation>
    <scope>NUCLEOTIDE SEQUENCE [LARGE SCALE GENOMIC DNA]</scope>
    <source>
        <strain evidence="1">cv. IRGC 101232</strain>
    </source>
</reference>
<accession>J3LKQ4</accession>
<keyword evidence="2" id="KW-1185">Reference proteome</keyword>
<evidence type="ECO:0000313" key="1">
    <source>
        <dbReference type="EnsemblPlants" id="OB03G16300.1"/>
    </source>
</evidence>
<dbReference type="EnsemblPlants" id="OB03G16300.1">
    <property type="protein sequence ID" value="OB03G16300.1"/>
    <property type="gene ID" value="OB03G16300"/>
</dbReference>